<evidence type="ECO:0000313" key="1">
    <source>
        <dbReference type="EMBL" id="KAK0456958.1"/>
    </source>
</evidence>
<name>A0AA39KDU2_9AGAR</name>
<organism evidence="1 2">
    <name type="scientific">Armillaria borealis</name>
    <dbReference type="NCBI Taxonomy" id="47425"/>
    <lineage>
        <taxon>Eukaryota</taxon>
        <taxon>Fungi</taxon>
        <taxon>Dikarya</taxon>
        <taxon>Basidiomycota</taxon>
        <taxon>Agaricomycotina</taxon>
        <taxon>Agaricomycetes</taxon>
        <taxon>Agaricomycetidae</taxon>
        <taxon>Agaricales</taxon>
        <taxon>Marasmiineae</taxon>
        <taxon>Physalacriaceae</taxon>
        <taxon>Armillaria</taxon>
    </lineage>
</organism>
<protein>
    <submittedName>
        <fullName evidence="1">Uncharacterized protein</fullName>
    </submittedName>
</protein>
<proteinExistence type="predicted"/>
<dbReference type="Proteomes" id="UP001175226">
    <property type="component" value="Unassembled WGS sequence"/>
</dbReference>
<sequence length="172" mass="19869">MTSFHRSEMLFLYHEPGPKKNAWRPSWQQAMEWDTQSISMDLDVSGSDVDHNKETGTYPYDGWCIESVQVQGLATPVAAPRKGHLIVQTRSWYRRKHRYKISASHQYPIPDGEYSLLLCHTDPDTKETPCVVGKTLPDQTFIKTSVFEVIDWPRDEKNWKSMGAKKLRTILG</sequence>
<dbReference type="EMBL" id="JAUEPT010000001">
    <property type="protein sequence ID" value="KAK0456958.1"/>
    <property type="molecule type" value="Genomic_DNA"/>
</dbReference>
<keyword evidence="2" id="KW-1185">Reference proteome</keyword>
<comment type="caution">
    <text evidence="1">The sequence shown here is derived from an EMBL/GenBank/DDBJ whole genome shotgun (WGS) entry which is preliminary data.</text>
</comment>
<dbReference type="AlphaFoldDB" id="A0AA39KDU2"/>
<reference evidence="1" key="1">
    <citation type="submission" date="2023-06" db="EMBL/GenBank/DDBJ databases">
        <authorList>
            <consortium name="Lawrence Berkeley National Laboratory"/>
            <person name="Ahrendt S."/>
            <person name="Sahu N."/>
            <person name="Indic B."/>
            <person name="Wong-Bajracharya J."/>
            <person name="Merenyi Z."/>
            <person name="Ke H.-M."/>
            <person name="Monk M."/>
            <person name="Kocsube S."/>
            <person name="Drula E."/>
            <person name="Lipzen A."/>
            <person name="Balint B."/>
            <person name="Henrissat B."/>
            <person name="Andreopoulos B."/>
            <person name="Martin F.M."/>
            <person name="Harder C.B."/>
            <person name="Rigling D."/>
            <person name="Ford K.L."/>
            <person name="Foster G.D."/>
            <person name="Pangilinan J."/>
            <person name="Papanicolaou A."/>
            <person name="Barry K."/>
            <person name="LaButti K."/>
            <person name="Viragh M."/>
            <person name="Koriabine M."/>
            <person name="Yan M."/>
            <person name="Riley R."/>
            <person name="Champramary S."/>
            <person name="Plett K.L."/>
            <person name="Tsai I.J."/>
            <person name="Slot J."/>
            <person name="Sipos G."/>
            <person name="Plett J."/>
            <person name="Nagy L.G."/>
            <person name="Grigoriev I.V."/>
        </authorList>
    </citation>
    <scope>NUCLEOTIDE SEQUENCE</scope>
    <source>
        <strain evidence="1">FPL87.14</strain>
    </source>
</reference>
<accession>A0AA39KDU2</accession>
<gene>
    <name evidence="1" type="ORF">EV421DRAFT_1755789</name>
</gene>
<evidence type="ECO:0000313" key="2">
    <source>
        <dbReference type="Proteomes" id="UP001175226"/>
    </source>
</evidence>